<dbReference type="Proteomes" id="UP000681722">
    <property type="component" value="Unassembled WGS sequence"/>
</dbReference>
<reference evidence="1" key="1">
    <citation type="submission" date="2021-02" db="EMBL/GenBank/DDBJ databases">
        <authorList>
            <person name="Nowell W R."/>
        </authorList>
    </citation>
    <scope>NUCLEOTIDE SEQUENCE</scope>
</reference>
<dbReference type="EMBL" id="CAJNOQ010046355">
    <property type="protein sequence ID" value="CAF1638549.1"/>
    <property type="molecule type" value="Genomic_DNA"/>
</dbReference>
<sequence length="52" mass="6240">LIRMLIYMTHGFVFQKKLSMSCEAWGELCTAIYAYQYKIVYHLLDVYSLDNR</sequence>
<evidence type="ECO:0000313" key="2">
    <source>
        <dbReference type="EMBL" id="CAF4547052.1"/>
    </source>
</evidence>
<organism evidence="1 3">
    <name type="scientific">Didymodactylos carnosus</name>
    <dbReference type="NCBI Taxonomy" id="1234261"/>
    <lineage>
        <taxon>Eukaryota</taxon>
        <taxon>Metazoa</taxon>
        <taxon>Spiralia</taxon>
        <taxon>Gnathifera</taxon>
        <taxon>Rotifera</taxon>
        <taxon>Eurotatoria</taxon>
        <taxon>Bdelloidea</taxon>
        <taxon>Philodinida</taxon>
        <taxon>Philodinidae</taxon>
        <taxon>Didymodactylos</taxon>
    </lineage>
</organism>
<name>A0A816DT49_9BILA</name>
<feature type="non-terminal residue" evidence="1">
    <location>
        <position position="52"/>
    </location>
</feature>
<dbReference type="EMBL" id="CAJOBC010114938">
    <property type="protein sequence ID" value="CAF4547052.1"/>
    <property type="molecule type" value="Genomic_DNA"/>
</dbReference>
<dbReference type="AlphaFoldDB" id="A0A816DT49"/>
<protein>
    <submittedName>
        <fullName evidence="1">Uncharacterized protein</fullName>
    </submittedName>
</protein>
<feature type="non-terminal residue" evidence="1">
    <location>
        <position position="1"/>
    </location>
</feature>
<accession>A0A816DT49</accession>
<proteinExistence type="predicted"/>
<keyword evidence="3" id="KW-1185">Reference proteome</keyword>
<evidence type="ECO:0000313" key="3">
    <source>
        <dbReference type="Proteomes" id="UP000663829"/>
    </source>
</evidence>
<gene>
    <name evidence="1" type="ORF">GPM918_LOCUS44793</name>
    <name evidence="2" type="ORF">SRO942_LOCUS46833</name>
</gene>
<comment type="caution">
    <text evidence="1">The sequence shown here is derived from an EMBL/GenBank/DDBJ whole genome shotgun (WGS) entry which is preliminary data.</text>
</comment>
<evidence type="ECO:0000313" key="1">
    <source>
        <dbReference type="EMBL" id="CAF1638549.1"/>
    </source>
</evidence>
<dbReference type="Proteomes" id="UP000663829">
    <property type="component" value="Unassembled WGS sequence"/>
</dbReference>